<name>A0A5D2F8W9_GOSDA</name>
<keyword evidence="9" id="KW-1185">Reference proteome</keyword>
<feature type="transmembrane region" description="Helical" evidence="6">
    <location>
        <begin position="128"/>
        <end position="151"/>
    </location>
</feature>
<dbReference type="PANTHER" id="PTHR31376:SF17">
    <property type="entry name" value="PURINE PERMEASE 21-RELATED"/>
    <property type="match status" value="1"/>
</dbReference>
<feature type="transmembrane region" description="Helical" evidence="6">
    <location>
        <begin position="163"/>
        <end position="184"/>
    </location>
</feature>
<feature type="transmembrane region" description="Helical" evidence="6">
    <location>
        <begin position="226"/>
        <end position="247"/>
    </location>
</feature>
<accession>A0A5D2F8W9</accession>
<comment type="similarity">
    <text evidence="1 6">Belongs to the purine permeases (TC 2.A.7.14) family.</text>
</comment>
<feature type="transmembrane region" description="Helical" evidence="6">
    <location>
        <begin position="398"/>
        <end position="419"/>
    </location>
</feature>
<proteinExistence type="inferred from homology"/>
<gene>
    <name evidence="8" type="ORF">ES288_A09G100400v1</name>
</gene>
<protein>
    <recommendedName>
        <fullName evidence="6">Probable purine permease</fullName>
    </recommendedName>
</protein>
<organism evidence="8 9">
    <name type="scientific">Gossypium darwinii</name>
    <name type="common">Darwin's cotton</name>
    <name type="synonym">Gossypium barbadense var. darwinii</name>
    <dbReference type="NCBI Taxonomy" id="34276"/>
    <lineage>
        <taxon>Eukaryota</taxon>
        <taxon>Viridiplantae</taxon>
        <taxon>Streptophyta</taxon>
        <taxon>Embryophyta</taxon>
        <taxon>Tracheophyta</taxon>
        <taxon>Spermatophyta</taxon>
        <taxon>Magnoliopsida</taxon>
        <taxon>eudicotyledons</taxon>
        <taxon>Gunneridae</taxon>
        <taxon>Pentapetalae</taxon>
        <taxon>rosids</taxon>
        <taxon>malvids</taxon>
        <taxon>Malvales</taxon>
        <taxon>Malvaceae</taxon>
        <taxon>Malvoideae</taxon>
        <taxon>Gossypium</taxon>
    </lineage>
</organism>
<feature type="region of interest" description="Disordered" evidence="7">
    <location>
        <begin position="1"/>
        <end position="23"/>
    </location>
</feature>
<feature type="transmembrane region" description="Helical" evidence="6">
    <location>
        <begin position="332"/>
        <end position="350"/>
    </location>
</feature>
<dbReference type="Proteomes" id="UP000323506">
    <property type="component" value="Chromosome A09"/>
</dbReference>
<sequence>MHVLNTYSITKNKDNKTKKKETRCGHHRPRASYGWNWIPFFFFCWILKLPFTISCYTLHTFIPFYFVKISPLFSPSLTGGSFFEPLHVLNMGKTQEVQLHIIVQEVKEENSPQYQTSKKLASHEPRNYKWWISIIMYAFFVIFGQSASTLLGRLYYDKGGKSVWVATLAQLTGFPIVIPCYCLAPPKSCTKNEQIRQPSAVILALVYFSFGICLVAYSLMYSIGLLHLPVSTFSLICASQLAFNALFSFFLHSQKFTPFIINSLVLLTISSSLLIFQTNPASHVEVSKGKYAIGFICTIGASAGYGLMLSLTQLTFRKLLKGETHAKVFEMVIYQSLVATSAAILGLFISGEWKGLSIDVEEFELGKFSYAMTLIETAIASQLFVIGAMGLIFKVSSLFSNAISVLGLPVIPILAVIFFHDKMDAVKAIAMVLAIWGFVSYVYQCYLDNQSSKNEYRNGSEVSKSPLLEEVS</sequence>
<evidence type="ECO:0000256" key="4">
    <source>
        <dbReference type="ARBA" id="ARBA00022989"/>
    </source>
</evidence>
<comment type="caution">
    <text evidence="6">Lacks conserved residue(s) required for the propagation of feature annotation.</text>
</comment>
<keyword evidence="4 6" id="KW-1133">Transmembrane helix</keyword>
<dbReference type="EMBL" id="CM017696">
    <property type="protein sequence ID" value="TYH01942.1"/>
    <property type="molecule type" value="Genomic_DNA"/>
</dbReference>
<dbReference type="GO" id="GO:0005345">
    <property type="term" value="F:purine nucleobase transmembrane transporter activity"/>
    <property type="evidence" value="ECO:0007669"/>
    <property type="project" value="UniProtKB-UniRule"/>
</dbReference>
<evidence type="ECO:0000256" key="1">
    <source>
        <dbReference type="ARBA" id="ARBA00006213"/>
    </source>
</evidence>
<evidence type="ECO:0000313" key="9">
    <source>
        <dbReference type="Proteomes" id="UP000323506"/>
    </source>
</evidence>
<dbReference type="GO" id="GO:0016020">
    <property type="term" value="C:membrane"/>
    <property type="evidence" value="ECO:0007669"/>
    <property type="project" value="UniProtKB-SubCell"/>
</dbReference>
<evidence type="ECO:0000256" key="6">
    <source>
        <dbReference type="RuleBase" id="RU368015"/>
    </source>
</evidence>
<evidence type="ECO:0000256" key="2">
    <source>
        <dbReference type="ARBA" id="ARBA00022448"/>
    </source>
</evidence>
<dbReference type="GO" id="GO:0015211">
    <property type="term" value="F:purine nucleoside transmembrane transporter activity"/>
    <property type="evidence" value="ECO:0007669"/>
    <property type="project" value="UniProtKB-UniRule"/>
</dbReference>
<evidence type="ECO:0000256" key="3">
    <source>
        <dbReference type="ARBA" id="ARBA00022692"/>
    </source>
</evidence>
<feature type="transmembrane region" description="Helical" evidence="6">
    <location>
        <begin position="291"/>
        <end position="311"/>
    </location>
</feature>
<evidence type="ECO:0000256" key="5">
    <source>
        <dbReference type="ARBA" id="ARBA00023136"/>
    </source>
</evidence>
<reference evidence="8 9" key="1">
    <citation type="submission" date="2019-06" db="EMBL/GenBank/DDBJ databases">
        <title>WGS assembly of Gossypium darwinii.</title>
        <authorList>
            <person name="Chen Z.J."/>
            <person name="Sreedasyam A."/>
            <person name="Ando A."/>
            <person name="Song Q."/>
            <person name="De L."/>
            <person name="Hulse-Kemp A."/>
            <person name="Ding M."/>
            <person name="Ye W."/>
            <person name="Kirkbride R."/>
            <person name="Jenkins J."/>
            <person name="Plott C."/>
            <person name="Lovell J."/>
            <person name="Lin Y.-M."/>
            <person name="Vaughn R."/>
            <person name="Liu B."/>
            <person name="Li W."/>
            <person name="Simpson S."/>
            <person name="Scheffler B."/>
            <person name="Saski C."/>
            <person name="Grover C."/>
            <person name="Hu G."/>
            <person name="Conover J."/>
            <person name="Carlson J."/>
            <person name="Shu S."/>
            <person name="Boston L."/>
            <person name="Williams M."/>
            <person name="Peterson D."/>
            <person name="Mcgee K."/>
            <person name="Jones D."/>
            <person name="Wendel J."/>
            <person name="Stelly D."/>
            <person name="Grimwood J."/>
            <person name="Schmutz J."/>
        </authorList>
    </citation>
    <scope>NUCLEOTIDE SEQUENCE [LARGE SCALE GENOMIC DNA]</scope>
    <source>
        <strain evidence="8">1808015.09</strain>
    </source>
</reference>
<feature type="transmembrane region" description="Helical" evidence="6">
    <location>
        <begin position="425"/>
        <end position="443"/>
    </location>
</feature>
<feature type="transmembrane region" description="Helical" evidence="6">
    <location>
        <begin position="200"/>
        <end position="220"/>
    </location>
</feature>
<dbReference type="Pfam" id="PF16913">
    <property type="entry name" value="PUNUT"/>
    <property type="match status" value="1"/>
</dbReference>
<keyword evidence="5 6" id="KW-0472">Membrane</keyword>
<feature type="transmembrane region" description="Helical" evidence="6">
    <location>
        <begin position="370"/>
        <end position="391"/>
    </location>
</feature>
<dbReference type="PANTHER" id="PTHR31376">
    <property type="entry name" value="OS09G0467300 PROTEIN-RELATED"/>
    <property type="match status" value="1"/>
</dbReference>
<dbReference type="InterPro" id="IPR030182">
    <property type="entry name" value="PUP_plant"/>
</dbReference>
<evidence type="ECO:0000313" key="8">
    <source>
        <dbReference type="EMBL" id="TYH01942.1"/>
    </source>
</evidence>
<keyword evidence="2 6" id="KW-0813">Transport</keyword>
<evidence type="ECO:0000256" key="7">
    <source>
        <dbReference type="SAM" id="MobiDB-lite"/>
    </source>
</evidence>
<feature type="transmembrane region" description="Helical" evidence="6">
    <location>
        <begin position="259"/>
        <end position="279"/>
    </location>
</feature>
<keyword evidence="3 6" id="KW-0812">Transmembrane</keyword>
<feature type="transmembrane region" description="Helical" evidence="6">
    <location>
        <begin position="37"/>
        <end position="58"/>
    </location>
</feature>
<comment type="subcellular location">
    <subcellularLocation>
        <location evidence="6">Membrane</location>
        <topology evidence="6">Multi-pass membrane protein</topology>
    </subcellularLocation>
</comment>
<dbReference type="AlphaFoldDB" id="A0A5D2F8W9"/>